<feature type="transmembrane region" description="Helical" evidence="14">
    <location>
        <begin position="17"/>
        <end position="37"/>
    </location>
</feature>
<evidence type="ECO:0000256" key="10">
    <source>
        <dbReference type="ARBA" id="ARBA00023033"/>
    </source>
</evidence>
<protein>
    <recommendedName>
        <fullName evidence="16">Cytochrome P450</fullName>
    </recommendedName>
</protein>
<keyword evidence="6 12" id="KW-0479">Metal-binding</keyword>
<dbReference type="InterPro" id="IPR001128">
    <property type="entry name" value="Cyt_P450"/>
</dbReference>
<feature type="binding site" description="axial binding residue" evidence="12">
    <location>
        <position position="450"/>
    </location>
    <ligand>
        <name>heme</name>
        <dbReference type="ChEBI" id="CHEBI:30413"/>
    </ligand>
    <ligandPart>
        <name>Fe</name>
        <dbReference type="ChEBI" id="CHEBI:18248"/>
    </ligandPart>
</feature>
<evidence type="ECO:0000256" key="5">
    <source>
        <dbReference type="ARBA" id="ARBA00022692"/>
    </source>
</evidence>
<dbReference type="SUPFAM" id="SSF48264">
    <property type="entry name" value="Cytochrome P450"/>
    <property type="match status" value="1"/>
</dbReference>
<keyword evidence="10 13" id="KW-0503">Monooxygenase</keyword>
<keyword evidence="9 12" id="KW-0408">Iron</keyword>
<dbReference type="GO" id="GO:0016020">
    <property type="term" value="C:membrane"/>
    <property type="evidence" value="ECO:0007669"/>
    <property type="project" value="UniProtKB-SubCell"/>
</dbReference>
<organism evidence="15">
    <name type="scientific">Picea sitchensis</name>
    <name type="common">Sitka spruce</name>
    <name type="synonym">Pinus sitchensis</name>
    <dbReference type="NCBI Taxonomy" id="3332"/>
    <lineage>
        <taxon>Eukaryota</taxon>
        <taxon>Viridiplantae</taxon>
        <taxon>Streptophyta</taxon>
        <taxon>Embryophyta</taxon>
        <taxon>Tracheophyta</taxon>
        <taxon>Spermatophyta</taxon>
        <taxon>Pinopsida</taxon>
        <taxon>Pinidae</taxon>
        <taxon>Conifers I</taxon>
        <taxon>Pinales</taxon>
        <taxon>Pinaceae</taxon>
        <taxon>Picea</taxon>
    </lineage>
</organism>
<keyword evidence="8 13" id="KW-0560">Oxidoreductase</keyword>
<evidence type="ECO:0008006" key="16">
    <source>
        <dbReference type="Google" id="ProtNLM"/>
    </source>
</evidence>
<keyword evidence="4 12" id="KW-0349">Heme</keyword>
<evidence type="ECO:0000256" key="2">
    <source>
        <dbReference type="ARBA" id="ARBA00004167"/>
    </source>
</evidence>
<dbReference type="GO" id="GO:0020037">
    <property type="term" value="F:heme binding"/>
    <property type="evidence" value="ECO:0007669"/>
    <property type="project" value="InterPro"/>
</dbReference>
<dbReference type="PRINTS" id="PR00385">
    <property type="entry name" value="P450"/>
</dbReference>
<dbReference type="CDD" id="cd11072">
    <property type="entry name" value="CYP71-like"/>
    <property type="match status" value="1"/>
</dbReference>
<dbReference type="EMBL" id="EF678675">
    <property type="protein sequence ID" value="ABR18406.1"/>
    <property type="molecule type" value="mRNA"/>
</dbReference>
<dbReference type="GO" id="GO:0005506">
    <property type="term" value="F:iron ion binding"/>
    <property type="evidence" value="ECO:0007669"/>
    <property type="project" value="InterPro"/>
</dbReference>
<evidence type="ECO:0000256" key="12">
    <source>
        <dbReference type="PIRSR" id="PIRSR602401-1"/>
    </source>
</evidence>
<comment type="subcellular location">
    <subcellularLocation>
        <location evidence="2">Membrane</location>
        <topology evidence="2">Single-pass membrane protein</topology>
    </subcellularLocation>
</comment>
<dbReference type="PANTHER" id="PTHR47944">
    <property type="entry name" value="CYTOCHROME P450 98A9"/>
    <property type="match status" value="1"/>
</dbReference>
<comment type="cofactor">
    <cofactor evidence="1 12">
        <name>heme</name>
        <dbReference type="ChEBI" id="CHEBI:30413"/>
    </cofactor>
</comment>
<dbReference type="PROSITE" id="PS00086">
    <property type="entry name" value="CYTOCHROME_P450"/>
    <property type="match status" value="1"/>
</dbReference>
<dbReference type="GO" id="GO:0016705">
    <property type="term" value="F:oxidoreductase activity, acting on paired donors, with incorporation or reduction of molecular oxygen"/>
    <property type="evidence" value="ECO:0007669"/>
    <property type="project" value="InterPro"/>
</dbReference>
<dbReference type="InterPro" id="IPR036396">
    <property type="entry name" value="Cyt_P450_sf"/>
</dbReference>
<evidence type="ECO:0000256" key="8">
    <source>
        <dbReference type="ARBA" id="ARBA00023002"/>
    </source>
</evidence>
<evidence type="ECO:0000256" key="1">
    <source>
        <dbReference type="ARBA" id="ARBA00001971"/>
    </source>
</evidence>
<evidence type="ECO:0000313" key="15">
    <source>
        <dbReference type="EMBL" id="ABR18406.1"/>
    </source>
</evidence>
<dbReference type="PRINTS" id="PR00463">
    <property type="entry name" value="EP450I"/>
</dbReference>
<dbReference type="Pfam" id="PF00067">
    <property type="entry name" value="p450"/>
    <property type="match status" value="1"/>
</dbReference>
<keyword evidence="5 14" id="KW-0812">Transmembrane</keyword>
<accession>B8LRX6</accession>
<evidence type="ECO:0000256" key="7">
    <source>
        <dbReference type="ARBA" id="ARBA00022989"/>
    </source>
</evidence>
<evidence type="ECO:0000256" key="6">
    <source>
        <dbReference type="ARBA" id="ARBA00022723"/>
    </source>
</evidence>
<evidence type="ECO:0000256" key="11">
    <source>
        <dbReference type="ARBA" id="ARBA00023136"/>
    </source>
</evidence>
<evidence type="ECO:0000256" key="14">
    <source>
        <dbReference type="SAM" id="Phobius"/>
    </source>
</evidence>
<evidence type="ECO:0000256" key="13">
    <source>
        <dbReference type="RuleBase" id="RU000461"/>
    </source>
</evidence>
<name>B8LRX6_PICSI</name>
<dbReference type="AlphaFoldDB" id="B8LRX6"/>
<dbReference type="GO" id="GO:0004497">
    <property type="term" value="F:monooxygenase activity"/>
    <property type="evidence" value="ECO:0007669"/>
    <property type="project" value="UniProtKB-KW"/>
</dbReference>
<proteinExistence type="evidence at transcript level"/>
<evidence type="ECO:0000256" key="9">
    <source>
        <dbReference type="ARBA" id="ARBA00023004"/>
    </source>
</evidence>
<sequence length="512" mass="57496">MANVFYSERPIMEYAEFYNKFAFAFLLAFAASCGFLIRRRKRRLPPGPFPLPIIGNLHLLLGELPHQALAALSLKCGPLMSLRLGSSALTLVVSSADMAKEFLKNNDRLFAGRPQSMAAKYLSYNFSNVGYAPYGAYWRQMRKICVLQLLSSKRLESFRFIREEEVSTMIRSIISDTEGSLPVSISKAVSTLATSIICRMAFGRKYSDQQLIESIKESFLLAGTFNIGDYIPYLAWLDLQGLKRRFKKIHKTVDHFFDNVIEEHIARNDPNATPDLVDVLLAICADKDTEFQIKRKHIKGVIADMFAAGTDTSSIGIEWAMSEVLRNPPVLKKLQDELERVVGMGRMVQESDLPSLVYLQAVVKEALRLHPPGPLAIPHLSVEDCTVLGYEIPRGTCVLLNLWAIGRNPKSWEDAESFEPERFIEATGSELDAKVQNLEWIPFGAGRRGCPGQQLGMIVVEFGMAQLLHCFNWKLPDEINGQELDMVERFNGLTLPRAHELLAVPTPRLSLG</sequence>
<comment type="similarity">
    <text evidence="3 13">Belongs to the cytochrome P450 family.</text>
</comment>
<dbReference type="PANTHER" id="PTHR47944:SF17">
    <property type="entry name" value="3,9-DIHYDROXYPTEROCARPAN 6A-MONOOXYGENASE"/>
    <property type="match status" value="1"/>
</dbReference>
<evidence type="ECO:0000256" key="4">
    <source>
        <dbReference type="ARBA" id="ARBA00022617"/>
    </source>
</evidence>
<reference evidence="15" key="1">
    <citation type="submission" date="2007-06" db="EMBL/GenBank/DDBJ databases">
        <title>Full length cDNA sequences from Sitka Spruce (Picea sitchensis).</title>
        <authorList>
            <person name="Ralph S.G."/>
            <person name="Chun H.E."/>
            <person name="Liao N."/>
            <person name="Ali J."/>
            <person name="Reid K."/>
            <person name="Kolosova N."/>
            <person name="Cooper N."/>
            <person name="Cullis C."/>
            <person name="Jancsik S."/>
            <person name="Moore R."/>
            <person name="Mayo M."/>
            <person name="Wagner S."/>
            <person name="Holt R.A."/>
            <person name="Jones S.J.M."/>
            <person name="Marra M.A."/>
            <person name="Ritland C.E."/>
            <person name="Ritland K."/>
            <person name="Bohlmann J."/>
        </authorList>
    </citation>
    <scope>NUCLEOTIDE SEQUENCE</scope>
    <source>
        <tissue evidence="15">Bark</tissue>
    </source>
</reference>
<dbReference type="Gene3D" id="1.10.630.10">
    <property type="entry name" value="Cytochrome P450"/>
    <property type="match status" value="1"/>
</dbReference>
<keyword evidence="7 14" id="KW-1133">Transmembrane helix</keyword>
<dbReference type="InterPro" id="IPR017972">
    <property type="entry name" value="Cyt_P450_CS"/>
</dbReference>
<evidence type="ECO:0000256" key="3">
    <source>
        <dbReference type="ARBA" id="ARBA00010617"/>
    </source>
</evidence>
<dbReference type="InterPro" id="IPR002401">
    <property type="entry name" value="Cyt_P450_E_grp-I"/>
</dbReference>
<keyword evidence="11 14" id="KW-0472">Membrane</keyword>
<dbReference type="FunFam" id="1.10.630.10:FF:000011">
    <property type="entry name" value="Cytochrome P450 83B1"/>
    <property type="match status" value="1"/>
</dbReference>